<dbReference type="GO" id="GO:0008168">
    <property type="term" value="F:methyltransferase activity"/>
    <property type="evidence" value="ECO:0007669"/>
    <property type="project" value="UniProtKB-KW"/>
</dbReference>
<proteinExistence type="predicted"/>
<feature type="domain" description="Methyltransferase" evidence="1">
    <location>
        <begin position="64"/>
        <end position="152"/>
    </location>
</feature>
<dbReference type="PANTHER" id="PTHR42912">
    <property type="entry name" value="METHYLTRANSFERASE"/>
    <property type="match status" value="1"/>
</dbReference>
<evidence type="ECO:0000313" key="3">
    <source>
        <dbReference type="Proteomes" id="UP000175893"/>
    </source>
</evidence>
<dbReference type="Proteomes" id="UP000175893">
    <property type="component" value="Chromosome"/>
</dbReference>
<organism evidence="2 3">
    <name type="scientific">Edwardsiella hoshinae</name>
    <dbReference type="NCBI Taxonomy" id="93378"/>
    <lineage>
        <taxon>Bacteria</taxon>
        <taxon>Pseudomonadati</taxon>
        <taxon>Pseudomonadota</taxon>
        <taxon>Gammaproteobacteria</taxon>
        <taxon>Enterobacterales</taxon>
        <taxon>Hafniaceae</taxon>
        <taxon>Edwardsiella</taxon>
    </lineage>
</organism>
<dbReference type="GO" id="GO:0032259">
    <property type="term" value="P:methylation"/>
    <property type="evidence" value="ECO:0007669"/>
    <property type="project" value="UniProtKB-KW"/>
</dbReference>
<dbReference type="EMBL" id="CP016043">
    <property type="protein sequence ID" value="AOV96178.1"/>
    <property type="molecule type" value="Genomic_DNA"/>
</dbReference>
<dbReference type="InterPro" id="IPR050508">
    <property type="entry name" value="Methyltransf_Superfamily"/>
</dbReference>
<keyword evidence="3" id="KW-1185">Reference proteome</keyword>
<dbReference type="RefSeq" id="WP_070244603.1">
    <property type="nucleotide sequence ID" value="NZ_CP016043.1"/>
</dbReference>
<gene>
    <name evidence="2" type="ORF">A9798_03910</name>
</gene>
<dbReference type="InterPro" id="IPR041698">
    <property type="entry name" value="Methyltransf_25"/>
</dbReference>
<keyword evidence="2" id="KW-0489">Methyltransferase</keyword>
<accession>A0ABN4STN2</accession>
<name>A0ABN4STN2_9GAMM</name>
<keyword evidence="2" id="KW-0808">Transferase</keyword>
<evidence type="ECO:0000259" key="1">
    <source>
        <dbReference type="Pfam" id="PF13649"/>
    </source>
</evidence>
<dbReference type="Pfam" id="PF13649">
    <property type="entry name" value="Methyltransf_25"/>
    <property type="match status" value="1"/>
</dbReference>
<evidence type="ECO:0000313" key="2">
    <source>
        <dbReference type="EMBL" id="AOV96178.1"/>
    </source>
</evidence>
<dbReference type="SUPFAM" id="SSF53335">
    <property type="entry name" value="S-adenosyl-L-methionine-dependent methyltransferases"/>
    <property type="match status" value="1"/>
</dbReference>
<reference evidence="2 3" key="1">
    <citation type="submission" date="2016-06" db="EMBL/GenBank/DDBJ databases">
        <title>Complete genome sequence of Edwardsiella hoshinae ATCC 35051.</title>
        <authorList>
            <person name="Reichley S.R."/>
            <person name="Waldbieser G.C."/>
            <person name="Lawrence M.L."/>
            <person name="Griffin M.J."/>
        </authorList>
    </citation>
    <scope>NUCLEOTIDE SEQUENCE [LARGE SCALE GENOMIC DNA]</scope>
    <source>
        <strain evidence="2 3">ATCC 35051</strain>
    </source>
</reference>
<dbReference type="InterPro" id="IPR029063">
    <property type="entry name" value="SAM-dependent_MTases_sf"/>
</dbReference>
<dbReference type="CDD" id="cd02440">
    <property type="entry name" value="AdoMet_MTases"/>
    <property type="match status" value="1"/>
</dbReference>
<protein>
    <submittedName>
        <fullName evidence="2">Methyltransferase</fullName>
    </submittedName>
</protein>
<dbReference type="Gene3D" id="3.40.50.150">
    <property type="entry name" value="Vaccinia Virus protein VP39"/>
    <property type="match status" value="1"/>
</dbReference>
<sequence length="273" mass="30234">MLIDDIDFAALYRQQLALAQRTPKSPEHWDRRAQAMSVTCAAANDPYLQQLTAAIDLRQAQTLLDVGCGPGSVCLALAPRLRQVYGLDYSPGMLAVAAQRAAQQGIDNAILLRRAWEEPWDDIPRCDIAVASRSTLVDDLRPALAKLNRHARLGVYTTHPVSSSFVDGEILRAIGRPVRELPNYLYAVNILYQMGIYAEVNFIRVPACQQRAESAAQFADALSVALGEVSAEERQALEAYYRHCRLHGRTPAGALRDWALISWRPQPLAEESA</sequence>